<keyword evidence="1 5" id="KW-0699">rRNA-binding</keyword>
<evidence type="ECO:0000256" key="5">
    <source>
        <dbReference type="HAMAP-Rule" id="MF_01334"/>
    </source>
</evidence>
<keyword evidence="3 5" id="KW-0689">Ribosomal protein</keyword>
<accession>A0ABV2SGR1</accession>
<comment type="subunit">
    <text evidence="5">Part of the 50S ribosomal subunit; part of the 5S rRNA/L5/L18/L25 subcomplex. Contacts the 5S rRNA. Binds to the 5S rRNA independently of L5 and L18.</text>
</comment>
<evidence type="ECO:0000313" key="8">
    <source>
        <dbReference type="EMBL" id="MET4756118.1"/>
    </source>
</evidence>
<comment type="similarity">
    <text evidence="5">Belongs to the bacterial ribosomal protein bL25 family. CTC subfamily.</text>
</comment>
<evidence type="ECO:0000313" key="9">
    <source>
        <dbReference type="Proteomes" id="UP001549366"/>
    </source>
</evidence>
<proteinExistence type="inferred from homology"/>
<reference evidence="8 9" key="1">
    <citation type="submission" date="2024-06" db="EMBL/GenBank/DDBJ databases">
        <title>Genomic Encyclopedia of Type Strains, Phase V (KMG-V): Genome sequencing to study the core and pangenomes of soil and plant-associated prokaryotes.</title>
        <authorList>
            <person name="Whitman W."/>
        </authorList>
    </citation>
    <scope>NUCLEOTIDE SEQUENCE [LARGE SCALE GENOMIC DNA]</scope>
    <source>
        <strain evidence="8 9">NE40</strain>
    </source>
</reference>
<dbReference type="CDD" id="cd00495">
    <property type="entry name" value="Ribosomal_L25_TL5_CTC"/>
    <property type="match status" value="1"/>
</dbReference>
<dbReference type="NCBIfam" id="NF004130">
    <property type="entry name" value="PRK05618.1-5"/>
    <property type="match status" value="1"/>
</dbReference>
<dbReference type="InterPro" id="IPR020055">
    <property type="entry name" value="Ribosomal_bL25_short"/>
</dbReference>
<keyword evidence="9" id="KW-1185">Reference proteome</keyword>
<dbReference type="Pfam" id="PF14693">
    <property type="entry name" value="Ribosomal_TL5_C"/>
    <property type="match status" value="1"/>
</dbReference>
<dbReference type="NCBIfam" id="NF004612">
    <property type="entry name" value="PRK05943.1"/>
    <property type="match status" value="1"/>
</dbReference>
<dbReference type="NCBIfam" id="NF004128">
    <property type="entry name" value="PRK05618.1-2"/>
    <property type="match status" value="1"/>
</dbReference>
<dbReference type="HAMAP" id="MF_01336">
    <property type="entry name" value="Ribosomal_bL25"/>
    <property type="match status" value="1"/>
</dbReference>
<name>A0ABV2SGR1_9GAMM</name>
<dbReference type="Gene3D" id="2.170.120.20">
    <property type="entry name" value="Ribosomal protein L25, beta domain"/>
    <property type="match status" value="1"/>
</dbReference>
<dbReference type="GO" id="GO:0005840">
    <property type="term" value="C:ribosome"/>
    <property type="evidence" value="ECO:0007669"/>
    <property type="project" value="UniProtKB-KW"/>
</dbReference>
<dbReference type="InterPro" id="IPR020057">
    <property type="entry name" value="Ribosomal_bL25_b-dom"/>
</dbReference>
<dbReference type="InterPro" id="IPR020056">
    <property type="entry name" value="Rbsml_bL25/Gln-tRNA_synth_N"/>
</dbReference>
<dbReference type="InterPro" id="IPR037121">
    <property type="entry name" value="Ribosomal_bL25_C"/>
</dbReference>
<dbReference type="InterPro" id="IPR001021">
    <property type="entry name" value="Ribosomal_bL25_long"/>
</dbReference>
<dbReference type="Proteomes" id="UP001549366">
    <property type="component" value="Unassembled WGS sequence"/>
</dbReference>
<sequence>MSEAITLNAVVRKDVGKGASRRLRHEDKVPAIIYGGEAEPVQVTLEGKAIRKALETESFYSQIVNLDIEGTAQQVILKDVQRHPAKEFAMHMDFLRVDATHAVTTHVPLHFINEDACVGVKAGGAITHARVEVEVKCLPADLPEFIEVNMAEVELGGHVHLSDLTLPEGVQLVAMLQGEGHDLDVASVQKTRGAAEADEASEEEAGEE</sequence>
<dbReference type="Gene3D" id="2.40.240.10">
    <property type="entry name" value="Ribosomal Protein L25, Chain P"/>
    <property type="match status" value="1"/>
</dbReference>
<evidence type="ECO:0000256" key="3">
    <source>
        <dbReference type="ARBA" id="ARBA00022980"/>
    </source>
</evidence>
<evidence type="ECO:0000259" key="7">
    <source>
        <dbReference type="Pfam" id="PF14693"/>
    </source>
</evidence>
<keyword evidence="2 5" id="KW-0694">RNA-binding</keyword>
<comment type="caution">
    <text evidence="8">The sequence shown here is derived from an EMBL/GenBank/DDBJ whole genome shotgun (WGS) entry which is preliminary data.</text>
</comment>
<dbReference type="EMBL" id="JBEWTB010000002">
    <property type="protein sequence ID" value="MET4756118.1"/>
    <property type="molecule type" value="Genomic_DNA"/>
</dbReference>
<protein>
    <recommendedName>
        <fullName evidence="5">Large ribosomal subunit protein bL25</fullName>
    </recommendedName>
    <alternativeName>
        <fullName evidence="5">General stress protein CTC</fullName>
    </alternativeName>
</protein>
<gene>
    <name evidence="5" type="primary">rplY</name>
    <name evidence="5" type="synonym">ctc</name>
    <name evidence="8" type="ORF">V5J35_001310</name>
</gene>
<evidence type="ECO:0000256" key="1">
    <source>
        <dbReference type="ARBA" id="ARBA00022730"/>
    </source>
</evidence>
<dbReference type="InterPro" id="IPR011035">
    <property type="entry name" value="Ribosomal_bL25/Gln-tRNA_synth"/>
</dbReference>
<comment type="function">
    <text evidence="5">This is one of the proteins that binds to the 5S RNA in the ribosome where it forms part of the central protuberance.</text>
</comment>
<feature type="domain" description="Large ribosomal subunit protein bL25 L25" evidence="6">
    <location>
        <begin position="7"/>
        <end position="94"/>
    </location>
</feature>
<evidence type="ECO:0000256" key="2">
    <source>
        <dbReference type="ARBA" id="ARBA00022884"/>
    </source>
</evidence>
<dbReference type="RefSeq" id="WP_354010478.1">
    <property type="nucleotide sequence ID" value="NZ_JBEWTA010000001.1"/>
</dbReference>
<dbReference type="PANTHER" id="PTHR33284">
    <property type="entry name" value="RIBOSOMAL PROTEIN L25/GLN-TRNA SYNTHETASE, ANTI-CODON-BINDING DOMAIN-CONTAINING PROTEIN"/>
    <property type="match status" value="1"/>
</dbReference>
<keyword evidence="4 5" id="KW-0687">Ribonucleoprotein</keyword>
<feature type="domain" description="Large ribosomal subunit protein bL25 beta" evidence="7">
    <location>
        <begin position="103"/>
        <end position="190"/>
    </location>
</feature>
<dbReference type="InterPro" id="IPR029751">
    <property type="entry name" value="Ribosomal_L25_dom"/>
</dbReference>
<evidence type="ECO:0000259" key="6">
    <source>
        <dbReference type="Pfam" id="PF01386"/>
    </source>
</evidence>
<dbReference type="SUPFAM" id="SSF50715">
    <property type="entry name" value="Ribosomal protein L25-like"/>
    <property type="match status" value="1"/>
</dbReference>
<dbReference type="NCBIfam" id="TIGR00731">
    <property type="entry name" value="bL25_bact_ctc"/>
    <property type="match status" value="1"/>
</dbReference>
<dbReference type="InterPro" id="IPR020930">
    <property type="entry name" value="Ribosomal_uL5_bac-type"/>
</dbReference>
<dbReference type="PANTHER" id="PTHR33284:SF1">
    <property type="entry name" value="RIBOSOMAL PROTEIN L25_GLN-TRNA SYNTHETASE, ANTI-CODON-BINDING DOMAIN-CONTAINING PROTEIN"/>
    <property type="match status" value="1"/>
</dbReference>
<organism evidence="8 9">
    <name type="scientific">Endozoicomonas lisbonensis</name>
    <dbReference type="NCBI Taxonomy" id="3120522"/>
    <lineage>
        <taxon>Bacteria</taxon>
        <taxon>Pseudomonadati</taxon>
        <taxon>Pseudomonadota</taxon>
        <taxon>Gammaproteobacteria</taxon>
        <taxon>Oceanospirillales</taxon>
        <taxon>Endozoicomonadaceae</taxon>
        <taxon>Endozoicomonas</taxon>
    </lineage>
</organism>
<dbReference type="Pfam" id="PF01386">
    <property type="entry name" value="Ribosomal_L25p"/>
    <property type="match status" value="1"/>
</dbReference>
<evidence type="ECO:0000256" key="4">
    <source>
        <dbReference type="ARBA" id="ARBA00023274"/>
    </source>
</evidence>
<dbReference type="HAMAP" id="MF_01334">
    <property type="entry name" value="Ribosomal_bL25_CTC"/>
    <property type="match status" value="1"/>
</dbReference>